<feature type="transmembrane region" description="Helical" evidence="8">
    <location>
        <begin position="138"/>
        <end position="162"/>
    </location>
</feature>
<keyword evidence="3" id="KW-0813">Transport</keyword>
<keyword evidence="7 8" id="KW-0472">Membrane</keyword>
<feature type="transmembrane region" description="Helical" evidence="8">
    <location>
        <begin position="193"/>
        <end position="212"/>
    </location>
</feature>
<keyword evidence="10" id="KW-1185">Reference proteome</keyword>
<evidence type="ECO:0000313" key="10">
    <source>
        <dbReference type="Proteomes" id="UP000281498"/>
    </source>
</evidence>
<keyword evidence="6 8" id="KW-1133">Transmembrane helix</keyword>
<sequence length="246" mass="26764">MSNALAEENIVSSNPFKEGLKAGIPVAIGYIPIAIAFGLLAKSFFIPEAVILLMSLVIFAGASQFIGINLIIAGVAYWEIIITTFILNLRHFLMTASLSQRLPKWTSNKELALLSFGVTDETFSVSSSQRERVLQPSFVIGINLIAFLAWNVGTWAGVFLAMGLPASIQNSMGIALYAMFIGLLVPSLKESNPIVVIVGIAIVINAVLYWVIPMEFSTGWMIIITTILTATIGVWLFPKEEGEDHE</sequence>
<evidence type="ECO:0000313" key="9">
    <source>
        <dbReference type="EMBL" id="RKL66363.1"/>
    </source>
</evidence>
<dbReference type="PANTHER" id="PTHR34979">
    <property type="entry name" value="INNER MEMBRANE PROTEIN YGAZ"/>
    <property type="match status" value="1"/>
</dbReference>
<gene>
    <name evidence="9" type="ORF">CR203_15855</name>
</gene>
<accession>A0A3A9K9N2</accession>
<dbReference type="InterPro" id="IPR011606">
    <property type="entry name" value="Brnchd-chn_aa_trnsp_permease"/>
</dbReference>
<dbReference type="EMBL" id="PDOE01000007">
    <property type="protein sequence ID" value="RKL66363.1"/>
    <property type="molecule type" value="Genomic_DNA"/>
</dbReference>
<keyword evidence="5 8" id="KW-0812">Transmembrane</keyword>
<evidence type="ECO:0000256" key="7">
    <source>
        <dbReference type="ARBA" id="ARBA00023136"/>
    </source>
</evidence>
<reference evidence="9 10" key="1">
    <citation type="submission" date="2017-10" db="EMBL/GenBank/DDBJ databases">
        <title>Bacillus sp. nov., a halophilic bacterium isolated from a Keqin Lake.</title>
        <authorList>
            <person name="Wang H."/>
        </authorList>
    </citation>
    <scope>NUCLEOTIDE SEQUENCE [LARGE SCALE GENOMIC DNA]</scope>
    <source>
        <strain evidence="9 10">KCTC 13187</strain>
    </source>
</reference>
<dbReference type="PANTHER" id="PTHR34979:SF1">
    <property type="entry name" value="INNER MEMBRANE PROTEIN YGAZ"/>
    <property type="match status" value="1"/>
</dbReference>
<evidence type="ECO:0000256" key="1">
    <source>
        <dbReference type="ARBA" id="ARBA00004651"/>
    </source>
</evidence>
<evidence type="ECO:0000256" key="4">
    <source>
        <dbReference type="ARBA" id="ARBA00022475"/>
    </source>
</evidence>
<dbReference type="Pfam" id="PF03591">
    <property type="entry name" value="AzlC"/>
    <property type="match status" value="1"/>
</dbReference>
<dbReference type="OrthoDB" id="3177005at2"/>
<feature type="transmembrane region" description="Helical" evidence="8">
    <location>
        <begin position="168"/>
        <end position="186"/>
    </location>
</feature>
<evidence type="ECO:0000256" key="2">
    <source>
        <dbReference type="ARBA" id="ARBA00010735"/>
    </source>
</evidence>
<organism evidence="9 10">
    <name type="scientific">Salipaludibacillus neizhouensis</name>
    <dbReference type="NCBI Taxonomy" id="885475"/>
    <lineage>
        <taxon>Bacteria</taxon>
        <taxon>Bacillati</taxon>
        <taxon>Bacillota</taxon>
        <taxon>Bacilli</taxon>
        <taxon>Bacillales</taxon>
        <taxon>Bacillaceae</taxon>
    </lineage>
</organism>
<comment type="similarity">
    <text evidence="2">Belongs to the AzlC family.</text>
</comment>
<evidence type="ECO:0000256" key="6">
    <source>
        <dbReference type="ARBA" id="ARBA00022989"/>
    </source>
</evidence>
<evidence type="ECO:0000256" key="5">
    <source>
        <dbReference type="ARBA" id="ARBA00022692"/>
    </source>
</evidence>
<name>A0A3A9K9N2_9BACI</name>
<protein>
    <submittedName>
        <fullName evidence="9">Branched-chain amino acid ABC transporter permease</fullName>
    </submittedName>
</protein>
<comment type="subcellular location">
    <subcellularLocation>
        <location evidence="1">Cell membrane</location>
        <topology evidence="1">Multi-pass membrane protein</topology>
    </subcellularLocation>
</comment>
<dbReference type="GO" id="GO:1903785">
    <property type="term" value="P:L-valine transmembrane transport"/>
    <property type="evidence" value="ECO:0007669"/>
    <property type="project" value="TreeGrafter"/>
</dbReference>
<evidence type="ECO:0000256" key="8">
    <source>
        <dbReference type="SAM" id="Phobius"/>
    </source>
</evidence>
<dbReference type="Proteomes" id="UP000281498">
    <property type="component" value="Unassembled WGS sequence"/>
</dbReference>
<proteinExistence type="inferred from homology"/>
<evidence type="ECO:0000256" key="3">
    <source>
        <dbReference type="ARBA" id="ARBA00022448"/>
    </source>
</evidence>
<feature type="transmembrane region" description="Helical" evidence="8">
    <location>
        <begin position="22"/>
        <end position="41"/>
    </location>
</feature>
<feature type="transmembrane region" description="Helical" evidence="8">
    <location>
        <begin position="78"/>
        <end position="99"/>
    </location>
</feature>
<keyword evidence="4" id="KW-1003">Cell membrane</keyword>
<dbReference type="AlphaFoldDB" id="A0A3A9K9N2"/>
<dbReference type="GO" id="GO:0005886">
    <property type="term" value="C:plasma membrane"/>
    <property type="evidence" value="ECO:0007669"/>
    <property type="project" value="UniProtKB-SubCell"/>
</dbReference>
<dbReference type="RefSeq" id="WP_110939145.1">
    <property type="nucleotide sequence ID" value="NZ_KZ614148.1"/>
</dbReference>
<feature type="transmembrane region" description="Helical" evidence="8">
    <location>
        <begin position="218"/>
        <end position="237"/>
    </location>
</feature>
<comment type="caution">
    <text evidence="9">The sequence shown here is derived from an EMBL/GenBank/DDBJ whole genome shotgun (WGS) entry which is preliminary data.</text>
</comment>
<feature type="transmembrane region" description="Helical" evidence="8">
    <location>
        <begin position="50"/>
        <end position="72"/>
    </location>
</feature>